<reference evidence="3" key="2">
    <citation type="submission" date="2021-08" db="EMBL/GenBank/DDBJ databases">
        <authorList>
            <person name="Tani A."/>
            <person name="Ola A."/>
            <person name="Ogura Y."/>
            <person name="Katsura K."/>
            <person name="Hayashi T."/>
        </authorList>
    </citation>
    <scope>NUCLEOTIDE SEQUENCE</scope>
    <source>
        <strain evidence="3">DSM 21893</strain>
    </source>
</reference>
<feature type="chain" id="PRO_5043439282" description="Pilus formation protein N-terminal domain-containing protein" evidence="1">
    <location>
        <begin position="35"/>
        <end position="170"/>
    </location>
</feature>
<evidence type="ECO:0000313" key="4">
    <source>
        <dbReference type="Proteomes" id="UP001055307"/>
    </source>
</evidence>
<dbReference type="EMBL" id="BPQF01000010">
    <property type="protein sequence ID" value="GJD39202.1"/>
    <property type="molecule type" value="Genomic_DNA"/>
</dbReference>
<keyword evidence="1" id="KW-0732">Signal</keyword>
<evidence type="ECO:0000256" key="1">
    <source>
        <dbReference type="SAM" id="SignalP"/>
    </source>
</evidence>
<dbReference type="AlphaFoldDB" id="A0AAV4Z5G6"/>
<keyword evidence="4" id="KW-1185">Reference proteome</keyword>
<dbReference type="Proteomes" id="UP001055307">
    <property type="component" value="Unassembled WGS sequence"/>
</dbReference>
<feature type="signal peptide" evidence="1">
    <location>
        <begin position="1"/>
        <end position="34"/>
    </location>
</feature>
<reference evidence="3" key="1">
    <citation type="journal article" date="2016" name="Front. Microbiol.">
        <title>Genome Sequence of the Piezophilic, Mesophilic Sulfate-Reducing Bacterium Desulfovibrio indicus J2T.</title>
        <authorList>
            <person name="Cao J."/>
            <person name="Maignien L."/>
            <person name="Shao Z."/>
            <person name="Alain K."/>
            <person name="Jebbar M."/>
        </authorList>
    </citation>
    <scope>NUCLEOTIDE SEQUENCE</scope>
    <source>
        <strain evidence="3">DSM 21893</strain>
    </source>
</reference>
<comment type="caution">
    <text evidence="3">The sequence shown here is derived from an EMBL/GenBank/DDBJ whole genome shotgun (WGS) entry which is preliminary data.</text>
</comment>
<protein>
    <recommendedName>
        <fullName evidence="2">Pilus formation protein N-terminal domain-containing protein</fullName>
    </recommendedName>
</protein>
<evidence type="ECO:0000313" key="3">
    <source>
        <dbReference type="EMBL" id="GJD39202.1"/>
    </source>
</evidence>
<accession>A0AAV4Z5G6</accession>
<dbReference type="InterPro" id="IPR032789">
    <property type="entry name" value="T2SS-T3SS_pil_N"/>
</dbReference>
<dbReference type="Pfam" id="PF13629">
    <property type="entry name" value="T2SS-T3SS_pil_N"/>
    <property type="match status" value="1"/>
</dbReference>
<gene>
    <name evidence="3" type="ORF">OICFNHDK_1658</name>
</gene>
<name>A0AAV4Z5G6_9HYPH</name>
<feature type="domain" description="Pilus formation protein N-terminal" evidence="2">
    <location>
        <begin position="39"/>
        <end position="107"/>
    </location>
</feature>
<proteinExistence type="predicted"/>
<organism evidence="3 4">
    <name type="scientific">Methylobacterium bullatum</name>
    <dbReference type="NCBI Taxonomy" id="570505"/>
    <lineage>
        <taxon>Bacteria</taxon>
        <taxon>Pseudomonadati</taxon>
        <taxon>Pseudomonadota</taxon>
        <taxon>Alphaproteobacteria</taxon>
        <taxon>Hyphomicrobiales</taxon>
        <taxon>Methylobacteriaceae</taxon>
        <taxon>Methylobacterium</taxon>
    </lineage>
</organism>
<sequence>MGHRSMPTPSPLQRCARAAGIALFLALGAAPAFAETAPAIVAVSVDNAKVIRLPERTQTVIVGNPLVADVALQRNGIVILTGKSFGSTNLIALDASGTMLAETTISVQAAQGSIVTVQRGLDRESYSCTPNCMPSMQLGDATKYFGDVSGQADARRNLATGGGGGGGGQK</sequence>
<evidence type="ECO:0000259" key="2">
    <source>
        <dbReference type="Pfam" id="PF13629"/>
    </source>
</evidence>